<comment type="caution">
    <text evidence="3">The sequence shown here is derived from an EMBL/GenBank/DDBJ whole genome shotgun (WGS) entry which is preliminary data.</text>
</comment>
<name>A0A9X2EKF3_9GAMM</name>
<dbReference type="RefSeq" id="WP_252464387.1">
    <property type="nucleotide sequence ID" value="NZ_JALBWM010000006.1"/>
</dbReference>
<dbReference type="EMBL" id="JALBWM010000006">
    <property type="protein sequence ID" value="MCO1333220.1"/>
    <property type="molecule type" value="Genomic_DNA"/>
</dbReference>
<keyword evidence="4" id="KW-1185">Reference proteome</keyword>
<feature type="signal peptide" evidence="2">
    <location>
        <begin position="1"/>
        <end position="18"/>
    </location>
</feature>
<dbReference type="Proteomes" id="UP001139028">
    <property type="component" value="Unassembled WGS sequence"/>
</dbReference>
<dbReference type="AlphaFoldDB" id="A0A9X2EKF3"/>
<keyword evidence="2" id="KW-0732">Signal</keyword>
<feature type="compositionally biased region" description="Low complexity" evidence="1">
    <location>
        <begin position="25"/>
        <end position="39"/>
    </location>
</feature>
<evidence type="ECO:0000256" key="1">
    <source>
        <dbReference type="SAM" id="MobiDB-lite"/>
    </source>
</evidence>
<sequence>MKSMLAIIFLFVVSPLSAQEKEQAENNSKTSSTAANNEAKVNKSKRKSSSDNYKASEEISEDLSVSFPVDI</sequence>
<feature type="chain" id="PRO_5040891625" evidence="2">
    <location>
        <begin position="19"/>
        <end position="71"/>
    </location>
</feature>
<proteinExistence type="predicted"/>
<reference evidence="3" key="1">
    <citation type="journal article" date="2022" name="Arch. Microbiol.">
        <title>Microbulbifer okhotskensis sp. nov., isolated from a deep bottom sediment of the Okhotsk Sea.</title>
        <authorList>
            <person name="Romanenko L."/>
            <person name="Kurilenko V."/>
            <person name="Otstavnykh N."/>
            <person name="Velansky P."/>
            <person name="Isaeva M."/>
            <person name="Mikhailov V."/>
        </authorList>
    </citation>
    <scope>NUCLEOTIDE SEQUENCE</scope>
    <source>
        <strain evidence="3">OS29</strain>
    </source>
</reference>
<feature type="region of interest" description="Disordered" evidence="1">
    <location>
        <begin position="20"/>
        <end position="71"/>
    </location>
</feature>
<organism evidence="3 4">
    <name type="scientific">Microbulbifer okhotskensis</name>
    <dbReference type="NCBI Taxonomy" id="2926617"/>
    <lineage>
        <taxon>Bacteria</taxon>
        <taxon>Pseudomonadati</taxon>
        <taxon>Pseudomonadota</taxon>
        <taxon>Gammaproteobacteria</taxon>
        <taxon>Cellvibrionales</taxon>
        <taxon>Microbulbiferaceae</taxon>
        <taxon>Microbulbifer</taxon>
    </lineage>
</organism>
<evidence type="ECO:0000256" key="2">
    <source>
        <dbReference type="SAM" id="SignalP"/>
    </source>
</evidence>
<evidence type="ECO:0000313" key="3">
    <source>
        <dbReference type="EMBL" id="MCO1333220.1"/>
    </source>
</evidence>
<accession>A0A9X2EKF3</accession>
<evidence type="ECO:0000313" key="4">
    <source>
        <dbReference type="Proteomes" id="UP001139028"/>
    </source>
</evidence>
<protein>
    <submittedName>
        <fullName evidence="3">Uncharacterized protein</fullName>
    </submittedName>
</protein>
<gene>
    <name evidence="3" type="ORF">MO867_02595</name>
</gene>